<name>A0ACB8TXD4_9APHY</name>
<evidence type="ECO:0000313" key="1">
    <source>
        <dbReference type="EMBL" id="KAI0086469.1"/>
    </source>
</evidence>
<gene>
    <name evidence="1" type="ORF">BDY19DRAFT_344176</name>
</gene>
<organism evidence="1 2">
    <name type="scientific">Irpex rosettiformis</name>
    <dbReference type="NCBI Taxonomy" id="378272"/>
    <lineage>
        <taxon>Eukaryota</taxon>
        <taxon>Fungi</taxon>
        <taxon>Dikarya</taxon>
        <taxon>Basidiomycota</taxon>
        <taxon>Agaricomycotina</taxon>
        <taxon>Agaricomycetes</taxon>
        <taxon>Polyporales</taxon>
        <taxon>Irpicaceae</taxon>
        <taxon>Irpex</taxon>
    </lineage>
</organism>
<protein>
    <submittedName>
        <fullName evidence="1">Uncharacterized protein</fullName>
    </submittedName>
</protein>
<evidence type="ECO:0000313" key="2">
    <source>
        <dbReference type="Proteomes" id="UP001055072"/>
    </source>
</evidence>
<dbReference type="EMBL" id="MU274923">
    <property type="protein sequence ID" value="KAI0086469.1"/>
    <property type="molecule type" value="Genomic_DNA"/>
</dbReference>
<accession>A0ACB8TXD4</accession>
<sequence>MSLSLPSFDESPGWGAPSPADGEDDVVTAAIKKEKTIQDIAAAQEDLKALLERVQTVQRDVDRLVSGNETLQMYIDNLTLQMAKRR</sequence>
<keyword evidence="2" id="KW-1185">Reference proteome</keyword>
<reference evidence="1" key="1">
    <citation type="journal article" date="2021" name="Environ. Microbiol.">
        <title>Gene family expansions and transcriptome signatures uncover fungal adaptations to wood decay.</title>
        <authorList>
            <person name="Hage H."/>
            <person name="Miyauchi S."/>
            <person name="Viragh M."/>
            <person name="Drula E."/>
            <person name="Min B."/>
            <person name="Chaduli D."/>
            <person name="Navarro D."/>
            <person name="Favel A."/>
            <person name="Norest M."/>
            <person name="Lesage-Meessen L."/>
            <person name="Balint B."/>
            <person name="Merenyi Z."/>
            <person name="de Eugenio L."/>
            <person name="Morin E."/>
            <person name="Martinez A.T."/>
            <person name="Baldrian P."/>
            <person name="Stursova M."/>
            <person name="Martinez M.J."/>
            <person name="Novotny C."/>
            <person name="Magnuson J.K."/>
            <person name="Spatafora J.W."/>
            <person name="Maurice S."/>
            <person name="Pangilinan J."/>
            <person name="Andreopoulos W."/>
            <person name="LaButti K."/>
            <person name="Hundley H."/>
            <person name="Na H."/>
            <person name="Kuo A."/>
            <person name="Barry K."/>
            <person name="Lipzen A."/>
            <person name="Henrissat B."/>
            <person name="Riley R."/>
            <person name="Ahrendt S."/>
            <person name="Nagy L.G."/>
            <person name="Grigoriev I.V."/>
            <person name="Martin F."/>
            <person name="Rosso M.N."/>
        </authorList>
    </citation>
    <scope>NUCLEOTIDE SEQUENCE</scope>
    <source>
        <strain evidence="1">CBS 384.51</strain>
    </source>
</reference>
<comment type="caution">
    <text evidence="1">The sequence shown here is derived from an EMBL/GenBank/DDBJ whole genome shotgun (WGS) entry which is preliminary data.</text>
</comment>
<dbReference type="Proteomes" id="UP001055072">
    <property type="component" value="Unassembled WGS sequence"/>
</dbReference>
<proteinExistence type="predicted"/>